<dbReference type="GO" id="GO:0016651">
    <property type="term" value="F:oxidoreductase activity, acting on NAD(P)H"/>
    <property type="evidence" value="ECO:0007669"/>
    <property type="project" value="UniProtKB-ARBA"/>
</dbReference>
<dbReference type="GO" id="GO:0070819">
    <property type="term" value="F:menaquinone-dependent protoporphyrinogen oxidase activity"/>
    <property type="evidence" value="ECO:0007669"/>
    <property type="project" value="TreeGrafter"/>
</dbReference>
<proteinExistence type="predicted"/>
<accession>A0A6H1P370</accession>
<feature type="domain" description="Flavodoxin-like" evidence="1">
    <location>
        <begin position="3"/>
        <end position="158"/>
    </location>
</feature>
<dbReference type="PANTHER" id="PTHR38030:SF2">
    <property type="entry name" value="PROTOPORPHYRINOGEN IX DEHYDROGENASE [QUINONE]"/>
    <property type="match status" value="1"/>
</dbReference>
<gene>
    <name evidence="2" type="ORF">HFZ78_15700</name>
</gene>
<dbReference type="Proteomes" id="UP000501868">
    <property type="component" value="Chromosome"/>
</dbReference>
<dbReference type="GO" id="GO:0006783">
    <property type="term" value="P:heme biosynthetic process"/>
    <property type="evidence" value="ECO:0007669"/>
    <property type="project" value="TreeGrafter"/>
</dbReference>
<dbReference type="InterPro" id="IPR008254">
    <property type="entry name" value="Flavodoxin/NO_synth"/>
</dbReference>
<dbReference type="AlphaFoldDB" id="A0A6H1P370"/>
<dbReference type="PROSITE" id="PS50902">
    <property type="entry name" value="FLAVODOXIN_LIKE"/>
    <property type="match status" value="1"/>
</dbReference>
<evidence type="ECO:0000259" key="1">
    <source>
        <dbReference type="PROSITE" id="PS50902"/>
    </source>
</evidence>
<dbReference type="PANTHER" id="PTHR38030">
    <property type="entry name" value="PROTOPORPHYRINOGEN IX DEHYDROGENASE [MENAQUINONE]"/>
    <property type="match status" value="1"/>
</dbReference>
<dbReference type="Pfam" id="PF12724">
    <property type="entry name" value="Flavodoxin_5"/>
    <property type="match status" value="1"/>
</dbReference>
<dbReference type="InterPro" id="IPR029039">
    <property type="entry name" value="Flavoprotein-like_sf"/>
</dbReference>
<reference evidence="2 3" key="2">
    <citation type="submission" date="2020-04" db="EMBL/GenBank/DDBJ databases">
        <authorList>
            <person name="Fomenkov A."/>
            <person name="Anton B.P."/>
            <person name="Roberts R.J."/>
        </authorList>
    </citation>
    <scope>NUCLEOTIDE SEQUENCE [LARGE SCALE GENOMIC DNA]</scope>
    <source>
        <strain evidence="2 3">S2</strain>
    </source>
</reference>
<dbReference type="EMBL" id="CP051128">
    <property type="protein sequence ID" value="QIZ07996.1"/>
    <property type="molecule type" value="Genomic_DNA"/>
</dbReference>
<dbReference type="InterPro" id="IPR052200">
    <property type="entry name" value="Protoporphyrinogen_IX_DH"/>
</dbReference>
<dbReference type="GO" id="GO:0010181">
    <property type="term" value="F:FMN binding"/>
    <property type="evidence" value="ECO:0007669"/>
    <property type="project" value="InterPro"/>
</dbReference>
<organism evidence="2 3">
    <name type="scientific">Priestia megaterium</name>
    <name type="common">Bacillus megaterium</name>
    <dbReference type="NCBI Taxonomy" id="1404"/>
    <lineage>
        <taxon>Bacteria</taxon>
        <taxon>Bacillati</taxon>
        <taxon>Bacillota</taxon>
        <taxon>Bacilli</taxon>
        <taxon>Bacillales</taxon>
        <taxon>Bacillaceae</taxon>
        <taxon>Priestia</taxon>
    </lineage>
</organism>
<sequence>MKCLIVYCSSHGTTEKAVRFLSKSLEGAVLAVDLKREKEELVLANFDTVIIGGSIHAGNIQRKIKQFIRNNQETLLEKDFGLFLCCMHDGDTAIEQFNHAFPQELRKNSAAMGLFGGEFLLSEMNFLEKQIVKKVSGATIDQSNLDYEAIKEFASKINHIKSLV</sequence>
<dbReference type="Gene3D" id="3.40.50.360">
    <property type="match status" value="1"/>
</dbReference>
<dbReference type="InterPro" id="IPR026816">
    <property type="entry name" value="Flavodoxin_dom"/>
</dbReference>
<reference evidence="2 3" key="1">
    <citation type="submission" date="2020-04" db="EMBL/GenBank/DDBJ databases">
        <title>Genome-Wide Identification of 5-Methylcytosine Sites in Bacterial Genomes By High-Throughput Sequencing of MspJI Restriction Fragments.</title>
        <authorList>
            <person name="Wu V."/>
        </authorList>
    </citation>
    <scope>NUCLEOTIDE SEQUENCE [LARGE SCALE GENOMIC DNA]</scope>
    <source>
        <strain evidence="2 3">S2</strain>
    </source>
</reference>
<name>A0A6H1P370_PRIMG</name>
<evidence type="ECO:0000313" key="3">
    <source>
        <dbReference type="Proteomes" id="UP000501868"/>
    </source>
</evidence>
<dbReference type="SUPFAM" id="SSF52218">
    <property type="entry name" value="Flavoproteins"/>
    <property type="match status" value="1"/>
</dbReference>
<evidence type="ECO:0000313" key="2">
    <source>
        <dbReference type="EMBL" id="QIZ07996.1"/>
    </source>
</evidence>
<protein>
    <submittedName>
        <fullName evidence="2">Flavodoxin</fullName>
    </submittedName>
</protein>